<evidence type="ECO:0000313" key="3">
    <source>
        <dbReference type="Proteomes" id="UP001201463"/>
    </source>
</evidence>
<organism evidence="2 3">
    <name type="scientific">Pelomonas caseinilytica</name>
    <dbReference type="NCBI Taxonomy" id="2906763"/>
    <lineage>
        <taxon>Bacteria</taxon>
        <taxon>Pseudomonadati</taxon>
        <taxon>Pseudomonadota</taxon>
        <taxon>Betaproteobacteria</taxon>
        <taxon>Burkholderiales</taxon>
        <taxon>Sphaerotilaceae</taxon>
        <taxon>Roseateles</taxon>
    </lineage>
</organism>
<dbReference type="EMBL" id="JAJTWT010000002">
    <property type="protein sequence ID" value="MCE4536755.1"/>
    <property type="molecule type" value="Genomic_DNA"/>
</dbReference>
<name>A0ABS8XC12_9BURK</name>
<protein>
    <recommendedName>
        <fullName evidence="4">KTSC domain-containing protein</fullName>
    </recommendedName>
</protein>
<evidence type="ECO:0000313" key="2">
    <source>
        <dbReference type="EMBL" id="MCE4536755.1"/>
    </source>
</evidence>
<evidence type="ECO:0008006" key="4">
    <source>
        <dbReference type="Google" id="ProtNLM"/>
    </source>
</evidence>
<sequence length="85" mass="9067">MTDAPSTLSTPAMRSGAVTPPPEPQVARWEFDPVTGLILAFDGDNRRVMSIAAHPLFGPRLAAAFSSPAPQPRARSFVGLMLPPR</sequence>
<comment type="caution">
    <text evidence="2">The sequence shown here is derived from an EMBL/GenBank/DDBJ whole genome shotgun (WGS) entry which is preliminary data.</text>
</comment>
<dbReference type="RefSeq" id="WP_233390347.1">
    <property type="nucleotide sequence ID" value="NZ_JAJTWT010000002.1"/>
</dbReference>
<gene>
    <name evidence="2" type="ORF">LXT12_05755</name>
</gene>
<reference evidence="2 3" key="1">
    <citation type="submission" date="2021-12" db="EMBL/GenBank/DDBJ databases">
        <title>Genome seq of p7.</title>
        <authorList>
            <person name="Seo T."/>
        </authorList>
    </citation>
    <scope>NUCLEOTIDE SEQUENCE [LARGE SCALE GENOMIC DNA]</scope>
    <source>
        <strain evidence="2 3">P7</strain>
    </source>
</reference>
<feature type="region of interest" description="Disordered" evidence="1">
    <location>
        <begin position="1"/>
        <end position="26"/>
    </location>
</feature>
<dbReference type="Proteomes" id="UP001201463">
    <property type="component" value="Unassembled WGS sequence"/>
</dbReference>
<evidence type="ECO:0000256" key="1">
    <source>
        <dbReference type="SAM" id="MobiDB-lite"/>
    </source>
</evidence>
<accession>A0ABS8XC12</accession>
<keyword evidence="3" id="KW-1185">Reference proteome</keyword>
<feature type="compositionally biased region" description="Polar residues" evidence="1">
    <location>
        <begin position="1"/>
        <end position="12"/>
    </location>
</feature>
<proteinExistence type="predicted"/>